<dbReference type="Pfam" id="PF17016">
    <property type="entry name" value="DUF5095"/>
    <property type="match status" value="1"/>
</dbReference>
<name>A0A059F4Y4_9MICR</name>
<dbReference type="VEuPathDB" id="MicrosporidiaDB:H312_00288"/>
<protein>
    <submittedName>
        <fullName evidence="1">Uncharacterized protein</fullName>
    </submittedName>
</protein>
<organism evidence="1 2">
    <name type="scientific">Anncaliia algerae PRA339</name>
    <dbReference type="NCBI Taxonomy" id="1288291"/>
    <lineage>
        <taxon>Eukaryota</taxon>
        <taxon>Fungi</taxon>
        <taxon>Fungi incertae sedis</taxon>
        <taxon>Microsporidia</taxon>
        <taxon>Tubulinosematoidea</taxon>
        <taxon>Tubulinosematidae</taxon>
        <taxon>Anncaliia</taxon>
    </lineage>
</organism>
<dbReference type="AlphaFoldDB" id="A0A059F4Y4"/>
<keyword evidence="2" id="KW-1185">Reference proteome</keyword>
<evidence type="ECO:0000313" key="2">
    <source>
        <dbReference type="Proteomes" id="UP000030655"/>
    </source>
</evidence>
<dbReference type="HOGENOM" id="CLU_082796_0_0_1"/>
<dbReference type="OrthoDB" id="2190512at2759"/>
<dbReference type="InterPro" id="IPR031515">
    <property type="entry name" value="DUF5095"/>
</dbReference>
<gene>
    <name evidence="1" type="ORF">H312_00288</name>
</gene>
<dbReference type="Proteomes" id="UP000030655">
    <property type="component" value="Unassembled WGS sequence"/>
</dbReference>
<dbReference type="EMBL" id="KK365131">
    <property type="protein sequence ID" value="KCZ82265.1"/>
    <property type="molecule type" value="Genomic_DNA"/>
</dbReference>
<reference evidence="1 2" key="2">
    <citation type="submission" date="2014-03" db="EMBL/GenBank/DDBJ databases">
        <title>The Genome Sequence of Anncaliia algerae insect isolate PRA339.</title>
        <authorList>
            <consortium name="The Broad Institute Genome Sequencing Platform"/>
            <consortium name="The Broad Institute Genome Sequencing Center for Infectious Disease"/>
            <person name="Cuomo C."/>
            <person name="Becnel J."/>
            <person name="Sanscrainte N."/>
            <person name="Walker B."/>
            <person name="Young S.K."/>
            <person name="Zeng Q."/>
            <person name="Gargeya S."/>
            <person name="Fitzgerald M."/>
            <person name="Haas B."/>
            <person name="Abouelleil A."/>
            <person name="Alvarado L."/>
            <person name="Arachchi H.M."/>
            <person name="Berlin A.M."/>
            <person name="Chapman S.B."/>
            <person name="Dewar J."/>
            <person name="Goldberg J."/>
            <person name="Griggs A."/>
            <person name="Gujja S."/>
            <person name="Hansen M."/>
            <person name="Howarth C."/>
            <person name="Imamovic A."/>
            <person name="Larimer J."/>
            <person name="McCowan C."/>
            <person name="Murphy C."/>
            <person name="Neiman D."/>
            <person name="Pearson M."/>
            <person name="Priest M."/>
            <person name="Roberts A."/>
            <person name="Saif S."/>
            <person name="Shea T."/>
            <person name="Sisk P."/>
            <person name="Sykes S."/>
            <person name="Wortman J."/>
            <person name="Nusbaum C."/>
            <person name="Birren B."/>
        </authorList>
    </citation>
    <scope>NUCLEOTIDE SEQUENCE [LARGE SCALE GENOMIC DNA]</scope>
    <source>
        <strain evidence="1 2">PRA339</strain>
    </source>
</reference>
<reference evidence="2" key="1">
    <citation type="submission" date="2013-02" db="EMBL/GenBank/DDBJ databases">
        <authorList>
            <consortium name="The Broad Institute Genome Sequencing Platform"/>
            <person name="Cuomo C."/>
            <person name="Becnel J."/>
            <person name="Sanscrainte N."/>
            <person name="Walker B."/>
            <person name="Young S.K."/>
            <person name="Zeng Q."/>
            <person name="Gargeya S."/>
            <person name="Fitzgerald M."/>
            <person name="Haas B."/>
            <person name="Abouelleil A."/>
            <person name="Alvarado L."/>
            <person name="Arachchi H.M."/>
            <person name="Berlin A.M."/>
            <person name="Chapman S.B."/>
            <person name="Dewar J."/>
            <person name="Goldberg J."/>
            <person name="Griggs A."/>
            <person name="Gujja S."/>
            <person name="Hansen M."/>
            <person name="Howarth C."/>
            <person name="Imamovic A."/>
            <person name="Larimer J."/>
            <person name="McCowan C."/>
            <person name="Murphy C."/>
            <person name="Neiman D."/>
            <person name="Pearson M."/>
            <person name="Priest M."/>
            <person name="Roberts A."/>
            <person name="Saif S."/>
            <person name="Shea T."/>
            <person name="Sisk P."/>
            <person name="Sykes S."/>
            <person name="Wortman J."/>
            <person name="Nusbaum C."/>
            <person name="Birren B."/>
        </authorList>
    </citation>
    <scope>NUCLEOTIDE SEQUENCE [LARGE SCALE GENOMIC DNA]</scope>
    <source>
        <strain evidence="2">PRA339</strain>
    </source>
</reference>
<accession>A0A059F4Y4</accession>
<evidence type="ECO:0000313" key="1">
    <source>
        <dbReference type="EMBL" id="KCZ82265.1"/>
    </source>
</evidence>
<proteinExistence type="predicted"/>
<sequence length="252" mass="30182">MDNLNKKLKFTSTVTDDPFDIFKGRKTPILLMNEKENNSLKIDEDKFINFLKGKEVKITKKTTYTKNKVYKKMRVFSTQPLEIKELVYYKFPFADNIVKENNPYFTLIYDEFIKAFDSVLCNYKNKDYDFFVKINQELIYFGYKISSTIGLKELFKVNDVKFMEEENELIIERNEIFLLVDLLLNLPSDGNFMIPFILSKHEFFYSIIYQVKVKKLPIVQCKDIVNFHYEINNYFIGSDYSELFNYDIKLFD</sequence>